<feature type="domain" description="Integrase catalytic" evidence="21">
    <location>
        <begin position="1113"/>
        <end position="1271"/>
    </location>
</feature>
<evidence type="ECO:0000256" key="8">
    <source>
        <dbReference type="ARBA" id="ARBA00022750"/>
    </source>
</evidence>
<dbReference type="CDD" id="cd09274">
    <property type="entry name" value="RNase_HI_RT_Ty3"/>
    <property type="match status" value="1"/>
</dbReference>
<dbReference type="InterPro" id="IPR050951">
    <property type="entry name" value="Retrovirus_Pol_polyprotein"/>
</dbReference>
<feature type="region of interest" description="Disordered" evidence="19">
    <location>
        <begin position="38"/>
        <end position="63"/>
    </location>
</feature>
<evidence type="ECO:0000256" key="3">
    <source>
        <dbReference type="ARBA" id="ARBA00022670"/>
    </source>
</evidence>
<evidence type="ECO:0000256" key="4">
    <source>
        <dbReference type="ARBA" id="ARBA00022679"/>
    </source>
</evidence>
<dbReference type="GO" id="GO:0003887">
    <property type="term" value="F:DNA-directed DNA polymerase activity"/>
    <property type="evidence" value="ECO:0007669"/>
    <property type="project" value="UniProtKB-KW"/>
</dbReference>
<dbReference type="GeneTree" id="ENSGT01100000263500"/>
<dbReference type="SUPFAM" id="SSF53098">
    <property type="entry name" value="Ribonuclease H-like"/>
    <property type="match status" value="1"/>
</dbReference>
<dbReference type="FunFam" id="3.10.20.370:FF:000001">
    <property type="entry name" value="Retrovirus-related Pol polyprotein from transposon 17.6-like protein"/>
    <property type="match status" value="1"/>
</dbReference>
<dbReference type="FunFam" id="3.30.70.270:FF:000020">
    <property type="entry name" value="Transposon Tf2-6 polyprotein-like Protein"/>
    <property type="match status" value="1"/>
</dbReference>
<dbReference type="Ensembl" id="ENSOMET00000016604.1">
    <property type="protein sequence ID" value="ENSOMEP00000009924.1"/>
    <property type="gene ID" value="ENSOMEG00000011191.1"/>
</dbReference>
<dbReference type="InterPro" id="IPR012337">
    <property type="entry name" value="RNaseH-like_sf"/>
</dbReference>
<keyword evidence="10" id="KW-0378">Hydrolase</keyword>
<keyword evidence="5" id="KW-0548">Nucleotidyltransferase</keyword>
<feature type="domain" description="Reverse transcriptase" evidence="20">
    <location>
        <begin position="570"/>
        <end position="749"/>
    </location>
</feature>
<evidence type="ECO:0000256" key="19">
    <source>
        <dbReference type="SAM" id="MobiDB-lite"/>
    </source>
</evidence>
<dbReference type="GO" id="GO:0003964">
    <property type="term" value="F:RNA-directed DNA polymerase activity"/>
    <property type="evidence" value="ECO:0007669"/>
    <property type="project" value="UniProtKB-KW"/>
</dbReference>
<dbReference type="Pfam" id="PF17921">
    <property type="entry name" value="Integrase_H2C2"/>
    <property type="match status" value="1"/>
</dbReference>
<evidence type="ECO:0000256" key="11">
    <source>
        <dbReference type="ARBA" id="ARBA00022842"/>
    </source>
</evidence>
<keyword evidence="14" id="KW-0239">DNA-directed DNA polymerase</keyword>
<dbReference type="GO" id="GO:0004190">
    <property type="term" value="F:aspartic-type endopeptidase activity"/>
    <property type="evidence" value="ECO:0007669"/>
    <property type="project" value="UniProtKB-KW"/>
</dbReference>
<reference evidence="22" key="2">
    <citation type="submission" date="2025-09" db="UniProtKB">
        <authorList>
            <consortium name="Ensembl"/>
        </authorList>
    </citation>
    <scope>IDENTIFICATION</scope>
</reference>
<dbReference type="Gene3D" id="3.30.420.10">
    <property type="entry name" value="Ribonuclease H-like superfamily/Ribonuclease H"/>
    <property type="match status" value="1"/>
</dbReference>
<dbReference type="InterPro" id="IPR056924">
    <property type="entry name" value="SH3_Tf2-1"/>
</dbReference>
<accession>A0A3B3BX27</accession>
<dbReference type="GO" id="GO:0006508">
    <property type="term" value="P:proteolysis"/>
    <property type="evidence" value="ECO:0007669"/>
    <property type="project" value="UniProtKB-KW"/>
</dbReference>
<reference evidence="22" key="1">
    <citation type="submission" date="2025-08" db="UniProtKB">
        <authorList>
            <consortium name="Ensembl"/>
        </authorList>
    </citation>
    <scope>IDENTIFICATION</scope>
</reference>
<keyword evidence="3" id="KW-0645">Protease</keyword>
<evidence type="ECO:0000256" key="7">
    <source>
        <dbReference type="ARBA" id="ARBA00022723"/>
    </source>
</evidence>
<keyword evidence="12" id="KW-0229">DNA integration</keyword>
<evidence type="ECO:0000256" key="14">
    <source>
        <dbReference type="ARBA" id="ARBA00022932"/>
    </source>
</evidence>
<dbReference type="InterPro" id="IPR036397">
    <property type="entry name" value="RNaseH_sf"/>
</dbReference>
<feature type="compositionally biased region" description="Polar residues" evidence="19">
    <location>
        <begin position="38"/>
        <end position="50"/>
    </location>
</feature>
<dbReference type="SUPFAM" id="SSF50630">
    <property type="entry name" value="Acid proteases"/>
    <property type="match status" value="1"/>
</dbReference>
<name>A0A3B3BX27_ORYME</name>
<dbReference type="InterPro" id="IPR021109">
    <property type="entry name" value="Peptidase_aspartic_dom_sf"/>
</dbReference>
<dbReference type="SUPFAM" id="SSF56672">
    <property type="entry name" value="DNA/RNA polymerases"/>
    <property type="match status" value="1"/>
</dbReference>
<dbReference type="GO" id="GO:0003677">
    <property type="term" value="F:DNA binding"/>
    <property type="evidence" value="ECO:0007669"/>
    <property type="project" value="UniProtKB-KW"/>
</dbReference>
<dbReference type="PaxDb" id="30732-ENSOMEP00000009924"/>
<evidence type="ECO:0000256" key="9">
    <source>
        <dbReference type="ARBA" id="ARBA00022759"/>
    </source>
</evidence>
<dbReference type="Gene3D" id="3.10.10.10">
    <property type="entry name" value="HIV Type 1 Reverse Transcriptase, subunit A, domain 1"/>
    <property type="match status" value="1"/>
</dbReference>
<dbReference type="GO" id="GO:0015074">
    <property type="term" value="P:DNA integration"/>
    <property type="evidence" value="ECO:0007669"/>
    <property type="project" value="UniProtKB-KW"/>
</dbReference>
<dbReference type="STRING" id="30732.ENSOMEP00000009924"/>
<dbReference type="CDD" id="cd00303">
    <property type="entry name" value="retropepsin_like"/>
    <property type="match status" value="1"/>
</dbReference>
<evidence type="ECO:0000256" key="12">
    <source>
        <dbReference type="ARBA" id="ARBA00022908"/>
    </source>
</evidence>
<dbReference type="PANTHER" id="PTHR37984:SF5">
    <property type="entry name" value="PROTEIN NYNRIN-LIKE"/>
    <property type="match status" value="1"/>
</dbReference>
<keyword evidence="9" id="KW-0255">Endonuclease</keyword>
<dbReference type="FunFam" id="1.10.340.70:FF:000001">
    <property type="entry name" value="Retrovirus-related Pol polyprotein from transposon gypsy-like Protein"/>
    <property type="match status" value="1"/>
</dbReference>
<dbReference type="Proteomes" id="UP000261560">
    <property type="component" value="Unplaced"/>
</dbReference>
<protein>
    <recommendedName>
        <fullName evidence="18">Gypsy retrotransposon integrase-like protein 1</fullName>
        <ecNumber evidence="2">3.1.26.4</ecNumber>
    </recommendedName>
</protein>
<keyword evidence="11" id="KW-0460">Magnesium</keyword>
<dbReference type="InterPro" id="IPR005162">
    <property type="entry name" value="Retrotrans_gag_dom"/>
</dbReference>
<dbReference type="InterPro" id="IPR041577">
    <property type="entry name" value="RT_RNaseH_2"/>
</dbReference>
<keyword evidence="6" id="KW-0540">Nuclease</keyword>
<dbReference type="PROSITE" id="PS50878">
    <property type="entry name" value="RT_POL"/>
    <property type="match status" value="1"/>
</dbReference>
<dbReference type="Gene3D" id="1.10.340.70">
    <property type="match status" value="1"/>
</dbReference>
<dbReference type="InterPro" id="IPR043128">
    <property type="entry name" value="Rev_trsase/Diguanyl_cyclase"/>
</dbReference>
<dbReference type="CDD" id="cd01647">
    <property type="entry name" value="RT_LTR"/>
    <property type="match status" value="1"/>
</dbReference>
<dbReference type="InterPro" id="IPR000477">
    <property type="entry name" value="RT_dom"/>
</dbReference>
<dbReference type="OMA" id="DTHIMAD"/>
<evidence type="ECO:0000256" key="2">
    <source>
        <dbReference type="ARBA" id="ARBA00012180"/>
    </source>
</evidence>
<evidence type="ECO:0000259" key="20">
    <source>
        <dbReference type="PROSITE" id="PS50878"/>
    </source>
</evidence>
<dbReference type="Pfam" id="PF03732">
    <property type="entry name" value="Retrotrans_gag"/>
    <property type="match status" value="1"/>
</dbReference>
<evidence type="ECO:0000256" key="5">
    <source>
        <dbReference type="ARBA" id="ARBA00022695"/>
    </source>
</evidence>
<keyword evidence="16" id="KW-0233">DNA recombination</keyword>
<dbReference type="Pfam" id="PF00665">
    <property type="entry name" value="rve"/>
    <property type="match status" value="1"/>
</dbReference>
<evidence type="ECO:0000313" key="22">
    <source>
        <dbReference type="Ensembl" id="ENSOMEP00000009924.1"/>
    </source>
</evidence>
<dbReference type="InterPro" id="IPR041588">
    <property type="entry name" value="Integrase_H2C2"/>
</dbReference>
<keyword evidence="23" id="KW-1185">Reference proteome</keyword>
<evidence type="ECO:0000256" key="10">
    <source>
        <dbReference type="ARBA" id="ARBA00022801"/>
    </source>
</evidence>
<keyword evidence="13" id="KW-0695">RNA-directed DNA polymerase</keyword>
<dbReference type="FunFam" id="3.30.420.10:FF:000032">
    <property type="entry name" value="Retrovirus-related Pol polyprotein from transposon 297-like Protein"/>
    <property type="match status" value="1"/>
</dbReference>
<keyword evidence="8" id="KW-0064">Aspartyl protease</keyword>
<evidence type="ECO:0000259" key="21">
    <source>
        <dbReference type="PROSITE" id="PS50994"/>
    </source>
</evidence>
<dbReference type="Gene3D" id="3.30.70.270">
    <property type="match status" value="2"/>
</dbReference>
<keyword evidence="4" id="KW-0808">Transferase</keyword>
<evidence type="ECO:0000256" key="17">
    <source>
        <dbReference type="ARBA" id="ARBA00023268"/>
    </source>
</evidence>
<keyword evidence="17" id="KW-0511">Multifunctional enzyme</keyword>
<dbReference type="PROSITE" id="PS50994">
    <property type="entry name" value="INTEGRASE"/>
    <property type="match status" value="1"/>
</dbReference>
<evidence type="ECO:0000313" key="23">
    <source>
        <dbReference type="Proteomes" id="UP000261560"/>
    </source>
</evidence>
<organism evidence="22 23">
    <name type="scientific">Oryzias melastigma</name>
    <name type="common">Marine medaka</name>
    <dbReference type="NCBI Taxonomy" id="30732"/>
    <lineage>
        <taxon>Eukaryota</taxon>
        <taxon>Metazoa</taxon>
        <taxon>Chordata</taxon>
        <taxon>Craniata</taxon>
        <taxon>Vertebrata</taxon>
        <taxon>Euteleostomi</taxon>
        <taxon>Actinopterygii</taxon>
        <taxon>Neopterygii</taxon>
        <taxon>Teleostei</taxon>
        <taxon>Neoteleostei</taxon>
        <taxon>Acanthomorphata</taxon>
        <taxon>Ovalentaria</taxon>
        <taxon>Atherinomorphae</taxon>
        <taxon>Beloniformes</taxon>
        <taxon>Adrianichthyidae</taxon>
        <taxon>Oryziinae</taxon>
        <taxon>Oryzias</taxon>
    </lineage>
</organism>
<evidence type="ECO:0000256" key="1">
    <source>
        <dbReference type="ARBA" id="ARBA00010879"/>
    </source>
</evidence>
<dbReference type="FunFam" id="3.10.10.10:FF:000007">
    <property type="entry name" value="Retrovirus-related Pol polyprotein from transposon 17.6-like Protein"/>
    <property type="match status" value="1"/>
</dbReference>
<evidence type="ECO:0000256" key="15">
    <source>
        <dbReference type="ARBA" id="ARBA00023125"/>
    </source>
</evidence>
<sequence>MIKLFEQQLVECLQRRDEKWKVEFQRLKRASLATVSTSFSTGGLGSQMQHSHPPPVRPPRLRTSQTQTAFESRLSSQVLPCSSHLPMQSASQPSSSAVPRAALERSIDPVIPSTRIPPPFTPLNSTVSQATNVPMIFSKPAIRMDFPSFSGSREVAEVLNFIDQCETFLAVRPLTDVELMGTLSGVLKGPARSWWSVAKAQVHSWTEFKEAFQAAFLPPDYLTEVEEKLRDMVQLPGQCLRDFAFDYRALCLKWKPDISEVELVRKILNNCNPRIAGCLRGTVTTVEQLVRVGTLVERDYTSSKDYWGKVDQQKAKEKTQKKPNDKSYNKRTADVVTIVQQEKVTQSSLLHVLVTVRGKQCRAVFDTGCTFTLMRYSQWLEIARKGETLSPNNNQSFALADGQTHASLGKMCLMYCWHNAKYPLDTHIMADDNLAFPLILGLDFLRKTSTIINPSSNTYGIQGAKGYAFHPFLSLEEKPQPHLSGPEANLYVALPISHSPALEQTFSPELPPEVINVLRSWPKVCSGQLGKTTVEKHHIFTSDELSVRCKAYRVSPHKRKIIADHVDQMLKEGIIEPSQSPWGAPVVLVAKPDASMRFCVDYRRLNAKTHQDAYPMPLIHELLESMHGATIFSTLDLKSGYWQVAMSDTSKPKTAVITPDGLYQFKVMPFGLKNAGATFQRLMEKVLGDLRGKICCVYIDDAIVFSPTPEQHTRDLNTVLEKFHQAHLTLNLKKCIFFQKELKFLGHVVSGKGVHVDPEKIVAVTAYPTPTNVKSLQRFLGLVGWYHKFIEHFADLAAPLNHLKRKDVKWNWSEECQRSFQQLKTALVNSPVLMQPDFSLPFEVHTDASDVGLGAVLVQPTSQGDRVITYASRGLKGAECNYSTSEKECLSVVWAVEKWRHFLEGVEFSVFTDHAALSWAFNCPKTSSRLTRWILRLQQFTFKVHYRKGLHNIVPDALSRSVTGPLSSQAYAAVLSSTCSADLPTSLAEIREAQQTDSEVKDWLKEAEMGRKPDRIGFCMKQGLLYRHSPVTDGGDKYQLVVPKRLVPGFLDYFHNNPLSGHLGRLKTLLKILEIAWWPAVRKDVWDHVRSCQTCQAYKPDNKKPAGFLQSTVVEGPWEKLGVDLMGPFPRSKKGNIFLLVIVDYFTKWVEMFPLKDSKAHRIVAIFKEEIFTRFGVPREIVSDRGPQFTGHEMASLCKTWGVLQNFTTSFHPQSNLTERSNRTIKTMIASYVGDQHNNWDQWIKEFRFAVNTSFHETTGKSPAELLLGRTLKGPLERLIATSPTPQQFQYTFIERQKKMIEEVKRRVERCQARQAKYYNTRRRSAQLQPGDLVWVRTHPLSKASENFSAKLAPKWAGPATIMRRLGPLNYQIQWMGPNKKVDTINIVNLKPYFGVQPPMTPAGGGGSVT</sequence>
<keyword evidence="7" id="KW-0479">Metal-binding</keyword>
<evidence type="ECO:0000256" key="13">
    <source>
        <dbReference type="ARBA" id="ARBA00022918"/>
    </source>
</evidence>
<proteinExistence type="inferred from homology"/>
<evidence type="ECO:0000256" key="6">
    <source>
        <dbReference type="ARBA" id="ARBA00022722"/>
    </source>
</evidence>
<dbReference type="GO" id="GO:0004523">
    <property type="term" value="F:RNA-DNA hybrid ribonuclease activity"/>
    <property type="evidence" value="ECO:0007669"/>
    <property type="project" value="UniProtKB-EC"/>
</dbReference>
<dbReference type="GO" id="GO:0046872">
    <property type="term" value="F:metal ion binding"/>
    <property type="evidence" value="ECO:0007669"/>
    <property type="project" value="UniProtKB-KW"/>
</dbReference>
<dbReference type="PANTHER" id="PTHR37984">
    <property type="entry name" value="PROTEIN CBG26694"/>
    <property type="match status" value="1"/>
</dbReference>
<dbReference type="Pfam" id="PF17919">
    <property type="entry name" value="RT_RNaseH_2"/>
    <property type="match status" value="1"/>
</dbReference>
<dbReference type="Gene3D" id="2.40.70.10">
    <property type="entry name" value="Acid Proteases"/>
    <property type="match status" value="1"/>
</dbReference>
<evidence type="ECO:0000256" key="18">
    <source>
        <dbReference type="ARBA" id="ARBA00039658"/>
    </source>
</evidence>
<keyword evidence="15" id="KW-0238">DNA-binding</keyword>
<dbReference type="GO" id="GO:0006310">
    <property type="term" value="P:DNA recombination"/>
    <property type="evidence" value="ECO:0007669"/>
    <property type="project" value="UniProtKB-KW"/>
</dbReference>
<dbReference type="EC" id="3.1.26.4" evidence="2"/>
<dbReference type="Pfam" id="PF00078">
    <property type="entry name" value="RVT_1"/>
    <property type="match status" value="1"/>
</dbReference>
<dbReference type="InterPro" id="IPR043502">
    <property type="entry name" value="DNA/RNA_pol_sf"/>
</dbReference>
<comment type="similarity">
    <text evidence="1">Belongs to the beta type-B retroviral polymerase family. HERV class-II K(HML-2) pol subfamily.</text>
</comment>
<evidence type="ECO:0000256" key="16">
    <source>
        <dbReference type="ARBA" id="ARBA00023172"/>
    </source>
</evidence>
<dbReference type="Pfam" id="PF24626">
    <property type="entry name" value="SH3_Tf2-1"/>
    <property type="match status" value="1"/>
</dbReference>
<dbReference type="InterPro" id="IPR001584">
    <property type="entry name" value="Integrase_cat-core"/>
</dbReference>